<evidence type="ECO:0000256" key="6">
    <source>
        <dbReference type="ARBA" id="ARBA00022723"/>
    </source>
</evidence>
<comment type="subcellular location">
    <subcellularLocation>
        <location evidence="3">Endoplasmic reticulum membrane</location>
        <topology evidence="3">Peripheral membrane protein</topology>
    </subcellularLocation>
    <subcellularLocation>
        <location evidence="2">Microsome membrane</location>
        <topology evidence="2">Peripheral membrane protein</topology>
    </subcellularLocation>
</comment>
<evidence type="ECO:0000256" key="13">
    <source>
        <dbReference type="PIRSR" id="PIRSR602401-1"/>
    </source>
</evidence>
<dbReference type="GO" id="GO:0005506">
    <property type="term" value="F:iron ion binding"/>
    <property type="evidence" value="ECO:0007669"/>
    <property type="project" value="InterPro"/>
</dbReference>
<evidence type="ECO:0000256" key="11">
    <source>
        <dbReference type="ARBA" id="ARBA00023033"/>
    </source>
</evidence>
<dbReference type="RefSeq" id="XP_028145928.1">
    <property type="nucleotide sequence ID" value="XM_028290127.1"/>
</dbReference>
<name>A0A6P7GL23_DIAVI</name>
<dbReference type="PANTHER" id="PTHR24292">
    <property type="entry name" value="CYTOCHROME P450"/>
    <property type="match status" value="1"/>
</dbReference>
<dbReference type="InterPro" id="IPR002401">
    <property type="entry name" value="Cyt_P450_E_grp-I"/>
</dbReference>
<reference evidence="15" key="1">
    <citation type="submission" date="2025-08" db="UniProtKB">
        <authorList>
            <consortium name="RefSeq"/>
        </authorList>
    </citation>
    <scope>IDENTIFICATION</scope>
    <source>
        <tissue evidence="15">Whole insect</tissue>
    </source>
</reference>
<dbReference type="InterPro" id="IPR050476">
    <property type="entry name" value="Insect_CytP450_Detox"/>
</dbReference>
<evidence type="ECO:0000256" key="2">
    <source>
        <dbReference type="ARBA" id="ARBA00004174"/>
    </source>
</evidence>
<dbReference type="PROSITE" id="PS00086">
    <property type="entry name" value="CYTOCHROME_P450"/>
    <property type="match status" value="1"/>
</dbReference>
<keyword evidence="9 14" id="KW-0560">Oxidoreductase</keyword>
<organism evidence="15">
    <name type="scientific">Diabrotica virgifera virgifera</name>
    <name type="common">western corn rootworm</name>
    <dbReference type="NCBI Taxonomy" id="50390"/>
    <lineage>
        <taxon>Eukaryota</taxon>
        <taxon>Metazoa</taxon>
        <taxon>Ecdysozoa</taxon>
        <taxon>Arthropoda</taxon>
        <taxon>Hexapoda</taxon>
        <taxon>Insecta</taxon>
        <taxon>Pterygota</taxon>
        <taxon>Neoptera</taxon>
        <taxon>Endopterygota</taxon>
        <taxon>Coleoptera</taxon>
        <taxon>Polyphaga</taxon>
        <taxon>Cucujiformia</taxon>
        <taxon>Chrysomeloidea</taxon>
        <taxon>Chrysomelidae</taxon>
        <taxon>Galerucinae</taxon>
        <taxon>Diabroticina</taxon>
        <taxon>Diabroticites</taxon>
        <taxon>Diabrotica</taxon>
    </lineage>
</organism>
<evidence type="ECO:0000256" key="3">
    <source>
        <dbReference type="ARBA" id="ARBA00004406"/>
    </source>
</evidence>
<gene>
    <name evidence="15" type="primary">LOC114339467</name>
</gene>
<keyword evidence="12" id="KW-0472">Membrane</keyword>
<dbReference type="Pfam" id="PF00067">
    <property type="entry name" value="p450"/>
    <property type="match status" value="1"/>
</dbReference>
<comment type="cofactor">
    <cofactor evidence="1 13">
        <name>heme</name>
        <dbReference type="ChEBI" id="CHEBI:30413"/>
    </cofactor>
</comment>
<keyword evidence="5 13" id="KW-0349">Heme</keyword>
<dbReference type="Gene3D" id="1.10.630.10">
    <property type="entry name" value="Cytochrome P450"/>
    <property type="match status" value="1"/>
</dbReference>
<evidence type="ECO:0000313" key="15">
    <source>
        <dbReference type="RefSeq" id="XP_028145928.1"/>
    </source>
</evidence>
<evidence type="ECO:0000256" key="12">
    <source>
        <dbReference type="ARBA" id="ARBA00023136"/>
    </source>
</evidence>
<keyword evidence="7" id="KW-0256">Endoplasmic reticulum</keyword>
<keyword evidence="6 13" id="KW-0479">Metal-binding</keyword>
<dbReference type="GO" id="GO:0005789">
    <property type="term" value="C:endoplasmic reticulum membrane"/>
    <property type="evidence" value="ECO:0007669"/>
    <property type="project" value="UniProtKB-SubCell"/>
</dbReference>
<dbReference type="InterPro" id="IPR036396">
    <property type="entry name" value="Cyt_P450_sf"/>
</dbReference>
<keyword evidence="11 14" id="KW-0503">Monooxygenase</keyword>
<dbReference type="InterPro" id="IPR017972">
    <property type="entry name" value="Cyt_P450_CS"/>
</dbReference>
<evidence type="ECO:0000256" key="10">
    <source>
        <dbReference type="ARBA" id="ARBA00023004"/>
    </source>
</evidence>
<comment type="similarity">
    <text evidence="4 14">Belongs to the cytochrome P450 family.</text>
</comment>
<evidence type="ECO:0000256" key="7">
    <source>
        <dbReference type="ARBA" id="ARBA00022824"/>
    </source>
</evidence>
<sequence length="207" mass="23630">MDMSVAGAILFLIAGRDTLNTLLSFTLYELALHESVQTRLRQEIQENIKKYGGITYEGMQDNKYLDMCIKESMRKYPPIPFVDRVPISDYQFEGSGLKLESDKMTVVIPFLAIHRDEKYFPNPESYDPERFAEETVSEGLIYFPFGEGPRACIGRRLAMLSLSIGLSYVLMNFKIERSPETPTKIEFEPKSFPLISKVGLPIKITPL</sequence>
<evidence type="ECO:0000256" key="8">
    <source>
        <dbReference type="ARBA" id="ARBA00022848"/>
    </source>
</evidence>
<protein>
    <submittedName>
        <fullName evidence="15">Cytochrome P450 6d3-like</fullName>
    </submittedName>
</protein>
<dbReference type="InParanoid" id="A0A6P7GL23"/>
<accession>A0A6P7GL23</accession>
<dbReference type="AlphaFoldDB" id="A0A6P7GL23"/>
<dbReference type="GO" id="GO:0016705">
    <property type="term" value="F:oxidoreductase activity, acting on paired donors, with incorporation or reduction of molecular oxygen"/>
    <property type="evidence" value="ECO:0007669"/>
    <property type="project" value="InterPro"/>
</dbReference>
<dbReference type="PRINTS" id="PR00463">
    <property type="entry name" value="EP450I"/>
</dbReference>
<dbReference type="PANTHER" id="PTHR24292:SF45">
    <property type="entry name" value="CYTOCHROME P450 6G1-RELATED"/>
    <property type="match status" value="1"/>
</dbReference>
<keyword evidence="8" id="KW-0492">Microsome</keyword>
<evidence type="ECO:0000256" key="14">
    <source>
        <dbReference type="RuleBase" id="RU000461"/>
    </source>
</evidence>
<dbReference type="GO" id="GO:0004497">
    <property type="term" value="F:monooxygenase activity"/>
    <property type="evidence" value="ECO:0007669"/>
    <property type="project" value="UniProtKB-KW"/>
</dbReference>
<evidence type="ECO:0000256" key="9">
    <source>
        <dbReference type="ARBA" id="ARBA00023002"/>
    </source>
</evidence>
<keyword evidence="10 13" id="KW-0408">Iron</keyword>
<evidence type="ECO:0000256" key="1">
    <source>
        <dbReference type="ARBA" id="ARBA00001971"/>
    </source>
</evidence>
<evidence type="ECO:0000256" key="5">
    <source>
        <dbReference type="ARBA" id="ARBA00022617"/>
    </source>
</evidence>
<proteinExistence type="inferred from homology"/>
<dbReference type="SUPFAM" id="SSF48264">
    <property type="entry name" value="Cytochrome P450"/>
    <property type="match status" value="1"/>
</dbReference>
<dbReference type="InterPro" id="IPR001128">
    <property type="entry name" value="Cyt_P450"/>
</dbReference>
<evidence type="ECO:0000256" key="4">
    <source>
        <dbReference type="ARBA" id="ARBA00010617"/>
    </source>
</evidence>
<dbReference type="PRINTS" id="PR00385">
    <property type="entry name" value="P450"/>
</dbReference>
<dbReference type="GO" id="GO:0020037">
    <property type="term" value="F:heme binding"/>
    <property type="evidence" value="ECO:0007669"/>
    <property type="project" value="InterPro"/>
</dbReference>
<feature type="binding site" description="axial binding residue" evidence="13">
    <location>
        <position position="152"/>
    </location>
    <ligand>
        <name>heme</name>
        <dbReference type="ChEBI" id="CHEBI:30413"/>
    </ligand>
    <ligandPart>
        <name>Fe</name>
        <dbReference type="ChEBI" id="CHEBI:18248"/>
    </ligandPart>
</feature>